<reference evidence="2" key="1">
    <citation type="submission" date="2024-07" db="EMBL/GenBank/DDBJ databases">
        <authorList>
            <person name="Yu S.T."/>
        </authorList>
    </citation>
    <scope>NUCLEOTIDE SEQUENCE</scope>
    <source>
        <strain evidence="2">R02</strain>
    </source>
</reference>
<organism evidence="2">
    <name type="scientific">Streptomyces sp. R02</name>
    <dbReference type="NCBI Taxonomy" id="3238623"/>
    <lineage>
        <taxon>Bacteria</taxon>
        <taxon>Bacillati</taxon>
        <taxon>Actinomycetota</taxon>
        <taxon>Actinomycetes</taxon>
        <taxon>Kitasatosporales</taxon>
        <taxon>Streptomycetaceae</taxon>
        <taxon>Streptomyces</taxon>
    </lineage>
</organism>
<dbReference type="EMBL" id="CP163429">
    <property type="protein sequence ID" value="XDP98044.1"/>
    <property type="molecule type" value="Genomic_DNA"/>
</dbReference>
<dbReference type="InterPro" id="IPR036388">
    <property type="entry name" value="WH-like_DNA-bd_sf"/>
</dbReference>
<dbReference type="Gene3D" id="1.10.10.10">
    <property type="entry name" value="Winged helix-like DNA-binding domain superfamily/Winged helix DNA-binding domain"/>
    <property type="match status" value="1"/>
</dbReference>
<evidence type="ECO:0000313" key="2">
    <source>
        <dbReference type="EMBL" id="XDP98044.1"/>
    </source>
</evidence>
<proteinExistence type="predicted"/>
<name>A0AB39LVP7_9ACTN</name>
<accession>A0AB39LVP7</accession>
<protein>
    <submittedName>
        <fullName evidence="2">XRE family transcriptional regulator</fullName>
    </submittedName>
</protein>
<gene>
    <name evidence="2" type="ORF">AB5J57_33220</name>
</gene>
<dbReference type="RefSeq" id="WP_369161492.1">
    <property type="nucleotide sequence ID" value="NZ_CP163429.1"/>
</dbReference>
<dbReference type="InterPro" id="IPR013324">
    <property type="entry name" value="RNA_pol_sigma_r3/r4-like"/>
</dbReference>
<dbReference type="AlphaFoldDB" id="A0AB39LVP7"/>
<sequence length="297" mass="33306">MMSLPGPAHQPSPLHTTAKRGRPPAPVSPDAGLSHCAWLEPVRNSLFASRLTLDDLVVRSGYSKTRISQLLRGNDYYPPWEITFSVTRALGLPTRPLRRLWAAAAREARKGDDWIKNCIDQVAHQGEEPPLPYQAFTDDVRSVYTDYARAFLLTDQRAHWVVSEAFDILWVCWDTATASDNLHRYAWRLLRSRVMLRAPSHHDGRPDLRAAVFSTREVHNNSTVPGHLVVLTELIDLFDAITRLPDDQMDAAVLHYLCGTPYQAIAHVLGIAPTLTHAVDHHARATVEALLTTPNPE</sequence>
<dbReference type="SUPFAM" id="SSF88659">
    <property type="entry name" value="Sigma3 and sigma4 domains of RNA polymerase sigma factors"/>
    <property type="match status" value="1"/>
</dbReference>
<feature type="region of interest" description="Disordered" evidence="1">
    <location>
        <begin position="1"/>
        <end position="30"/>
    </location>
</feature>
<evidence type="ECO:0000256" key="1">
    <source>
        <dbReference type="SAM" id="MobiDB-lite"/>
    </source>
</evidence>